<gene>
    <name evidence="3" type="ORF">UL82_08590</name>
</gene>
<name>A0A0F6TEL9_9CORY</name>
<feature type="transmembrane region" description="Helical" evidence="1">
    <location>
        <begin position="7"/>
        <end position="28"/>
    </location>
</feature>
<reference evidence="3 4" key="1">
    <citation type="journal article" date="2015" name="Genome Announc.">
        <title>Complete Genome Sequence of Corynebacterium kutscheri DSM 20755, a Corynebacterial Type Strain with Remarkably Low G+C Content of Chromosomal DNA.</title>
        <authorList>
            <person name="Ruckert C."/>
            <person name="Albersmeier A."/>
            <person name="Winkler A."/>
            <person name="Tauch A."/>
        </authorList>
    </citation>
    <scope>NUCLEOTIDE SEQUENCE [LARGE SCALE GENOMIC DNA]</scope>
    <source>
        <strain evidence="3 4">DSM 20755</strain>
    </source>
</reference>
<dbReference type="Pfam" id="PF04235">
    <property type="entry name" value="DUF418"/>
    <property type="match status" value="1"/>
</dbReference>
<keyword evidence="1" id="KW-0812">Transmembrane</keyword>
<keyword evidence="4" id="KW-1185">Reference proteome</keyword>
<feature type="transmembrane region" description="Helical" evidence="1">
    <location>
        <begin position="74"/>
        <end position="91"/>
    </location>
</feature>
<proteinExistence type="predicted"/>
<dbReference type="OrthoDB" id="9807744at2"/>
<evidence type="ECO:0000313" key="3">
    <source>
        <dbReference type="EMBL" id="AKE41874.1"/>
    </source>
</evidence>
<sequence>MKNRIEWLDVVRGIALCGIAFANIRSVWNFTAPYGFSHDLMQLLVQQRFFPVFSFLFGIGFGLMWSKNYDRLPLLRRFLFLGVLGGLHQLLQPGEALLPYAITALVILLPSTYLSRTWVLILGIIATVLAVPFGGMLLIPGLFLLGSSLAQAGIPAVLAENRRIPTYGLIISTPIALIAGWIQWQNKINAGFSTESAIAGLAMAVMWVCFVLLAMHTPARSVLQTVFAPMGRLALTNYIGATLIMLATAPFVSLPNSSQAWDIAFLFVAGMLIFQMVFSWIWDRTFGQGPLERLWRMVTWWNFTPKRSNSHNAAQTTAQ</sequence>
<dbReference type="RefSeq" id="WP_046440357.1">
    <property type="nucleotide sequence ID" value="NZ_CP011312.1"/>
</dbReference>
<dbReference type="Proteomes" id="UP000033457">
    <property type="component" value="Chromosome"/>
</dbReference>
<feature type="transmembrane region" description="Helical" evidence="1">
    <location>
        <begin position="261"/>
        <end position="282"/>
    </location>
</feature>
<feature type="transmembrane region" description="Helical" evidence="1">
    <location>
        <begin position="97"/>
        <end position="114"/>
    </location>
</feature>
<dbReference type="PANTHER" id="PTHR30590:SF3">
    <property type="entry name" value="HYPOTHETICAL MEMBRANE SPANNING PROTEIN"/>
    <property type="match status" value="1"/>
</dbReference>
<dbReference type="PANTHER" id="PTHR30590">
    <property type="entry name" value="INNER MEMBRANE PROTEIN"/>
    <property type="match status" value="1"/>
</dbReference>
<feature type="transmembrane region" description="Helical" evidence="1">
    <location>
        <begin position="48"/>
        <end position="65"/>
    </location>
</feature>
<evidence type="ECO:0000259" key="2">
    <source>
        <dbReference type="Pfam" id="PF04235"/>
    </source>
</evidence>
<dbReference type="AlphaFoldDB" id="A0A0F6TEL9"/>
<protein>
    <submittedName>
        <fullName evidence="3">Putative membrane protein</fullName>
    </submittedName>
</protein>
<dbReference type="InterPro" id="IPR052529">
    <property type="entry name" value="Bact_Transport_Assoc"/>
</dbReference>
<feature type="transmembrane region" description="Helical" evidence="1">
    <location>
        <begin position="196"/>
        <end position="215"/>
    </location>
</feature>
<keyword evidence="1" id="KW-1133">Transmembrane helix</keyword>
<dbReference type="KEGG" id="cku:UL82_08590"/>
<feature type="transmembrane region" description="Helical" evidence="1">
    <location>
        <begin position="121"/>
        <end position="144"/>
    </location>
</feature>
<dbReference type="HOGENOM" id="CLU_039610_0_1_11"/>
<dbReference type="EMBL" id="CP011312">
    <property type="protein sequence ID" value="AKE41874.1"/>
    <property type="molecule type" value="Genomic_DNA"/>
</dbReference>
<keyword evidence="1" id="KW-0472">Membrane</keyword>
<accession>A0A0F6TEL9</accession>
<dbReference type="InterPro" id="IPR007349">
    <property type="entry name" value="DUF418"/>
</dbReference>
<feature type="transmembrane region" description="Helical" evidence="1">
    <location>
        <begin position="235"/>
        <end position="254"/>
    </location>
</feature>
<evidence type="ECO:0000256" key="1">
    <source>
        <dbReference type="SAM" id="Phobius"/>
    </source>
</evidence>
<organism evidence="3 4">
    <name type="scientific">Corynebacterium kutscheri</name>
    <dbReference type="NCBI Taxonomy" id="35755"/>
    <lineage>
        <taxon>Bacteria</taxon>
        <taxon>Bacillati</taxon>
        <taxon>Actinomycetota</taxon>
        <taxon>Actinomycetes</taxon>
        <taxon>Mycobacteriales</taxon>
        <taxon>Corynebacteriaceae</taxon>
        <taxon>Corynebacterium</taxon>
    </lineage>
</organism>
<evidence type="ECO:0000313" key="4">
    <source>
        <dbReference type="Proteomes" id="UP000033457"/>
    </source>
</evidence>
<feature type="transmembrane region" description="Helical" evidence="1">
    <location>
        <begin position="164"/>
        <end position="184"/>
    </location>
</feature>
<feature type="domain" description="DUF418" evidence="2">
    <location>
        <begin position="162"/>
        <end position="301"/>
    </location>
</feature>